<organism evidence="1 2">
    <name type="scientific">Nocardioides marinquilinus</name>
    <dbReference type="NCBI Taxonomy" id="1210400"/>
    <lineage>
        <taxon>Bacteria</taxon>
        <taxon>Bacillati</taxon>
        <taxon>Actinomycetota</taxon>
        <taxon>Actinomycetes</taxon>
        <taxon>Propionibacteriales</taxon>
        <taxon>Nocardioidaceae</taxon>
        <taxon>Nocardioides</taxon>
    </lineage>
</organism>
<dbReference type="Proteomes" id="UP001500221">
    <property type="component" value="Unassembled WGS sequence"/>
</dbReference>
<gene>
    <name evidence="1" type="ORF">GCM10023340_01850</name>
</gene>
<sequence>MPAMEQEPAIAVRLVTTVGETTRRVDVAIAGEESVAVEDGVVTAFPTARLWPVVRELLPLLPHVQADPAGRLLPEPREPGPDFVEQCRAFVAVTTVVDESVTVRSWLATDDELWSVTPQPDGSTVVRPAAEGAVADLLVWDVTAALEALLHRFDRKAS</sequence>
<evidence type="ECO:0000313" key="2">
    <source>
        <dbReference type="Proteomes" id="UP001500221"/>
    </source>
</evidence>
<keyword evidence="2" id="KW-1185">Reference proteome</keyword>
<proteinExistence type="predicted"/>
<comment type="caution">
    <text evidence="1">The sequence shown here is derived from an EMBL/GenBank/DDBJ whole genome shotgun (WGS) entry which is preliminary data.</text>
</comment>
<evidence type="ECO:0000313" key="1">
    <source>
        <dbReference type="EMBL" id="GAA5140933.1"/>
    </source>
</evidence>
<protein>
    <submittedName>
        <fullName evidence="1">Uncharacterized protein</fullName>
    </submittedName>
</protein>
<dbReference type="EMBL" id="BAABKG010000001">
    <property type="protein sequence ID" value="GAA5140933.1"/>
    <property type="molecule type" value="Genomic_DNA"/>
</dbReference>
<reference evidence="2" key="1">
    <citation type="journal article" date="2019" name="Int. J. Syst. Evol. Microbiol.">
        <title>The Global Catalogue of Microorganisms (GCM) 10K type strain sequencing project: providing services to taxonomists for standard genome sequencing and annotation.</title>
        <authorList>
            <consortium name="The Broad Institute Genomics Platform"/>
            <consortium name="The Broad Institute Genome Sequencing Center for Infectious Disease"/>
            <person name="Wu L."/>
            <person name="Ma J."/>
        </authorList>
    </citation>
    <scope>NUCLEOTIDE SEQUENCE [LARGE SCALE GENOMIC DNA]</scope>
    <source>
        <strain evidence="2">JCM 18459</strain>
    </source>
</reference>
<name>A0ABP9P9Y8_9ACTN</name>
<accession>A0ABP9P9Y8</accession>